<dbReference type="PROSITE" id="PS00321">
    <property type="entry name" value="RECA_1"/>
    <property type="match status" value="1"/>
</dbReference>
<dbReference type="PANTHER" id="PTHR45900:SF1">
    <property type="entry name" value="MITOCHONDRIAL DNA REPAIR PROTEIN RECA HOMOLOG-RELATED"/>
    <property type="match status" value="1"/>
</dbReference>
<dbReference type="PROSITE" id="PS50163">
    <property type="entry name" value="RECA_3"/>
    <property type="match status" value="1"/>
</dbReference>
<evidence type="ECO:0000256" key="2">
    <source>
        <dbReference type="ARBA" id="ARBA00015553"/>
    </source>
</evidence>
<dbReference type="EMBL" id="BAYM01000157">
    <property type="protein sequence ID" value="GAN37417.1"/>
    <property type="molecule type" value="Genomic_DNA"/>
</dbReference>
<feature type="compositionally biased region" description="Basic and acidic residues" evidence="13">
    <location>
        <begin position="338"/>
        <end position="388"/>
    </location>
</feature>
<comment type="subcellular location">
    <subcellularLocation>
        <location evidence="10">Cytoplasm</location>
    </subcellularLocation>
</comment>
<evidence type="ECO:0000256" key="11">
    <source>
        <dbReference type="RuleBase" id="RU000526"/>
    </source>
</evidence>
<keyword evidence="10" id="KW-0963">Cytoplasm</keyword>
<evidence type="ECO:0000313" key="16">
    <source>
        <dbReference type="EMBL" id="GAN37417.1"/>
    </source>
</evidence>
<evidence type="ECO:0000256" key="1">
    <source>
        <dbReference type="ARBA" id="ARBA00009391"/>
    </source>
</evidence>
<reference evidence="17" key="1">
    <citation type="submission" date="2014-05" db="EMBL/GenBank/DDBJ databases">
        <title>Whole genome sequencing of Lactobacillus casei NRIC0644.</title>
        <authorList>
            <person name="Atarashi H."/>
            <person name="Yoshida Y."/>
            <person name="Fujimura S."/>
            <person name="Tanaka N."/>
            <person name="Shiwa Y."/>
            <person name="Yoshikawa H."/>
            <person name="Okada S."/>
            <person name="Nakagawa J."/>
        </authorList>
    </citation>
    <scope>NUCLEOTIDE SEQUENCE [LARGE SCALE GENOMIC DNA]</scope>
    <source>
        <strain evidence="17">NRIC0644</strain>
    </source>
</reference>
<feature type="domain" description="RecA family profile 2" evidence="15">
    <location>
        <begin position="213"/>
        <end position="286"/>
    </location>
</feature>
<dbReference type="InterPro" id="IPR003593">
    <property type="entry name" value="AAA+_ATPase"/>
</dbReference>
<evidence type="ECO:0000256" key="12">
    <source>
        <dbReference type="RuleBase" id="RU004527"/>
    </source>
</evidence>
<name>A0A0C9QC94_LACPA</name>
<feature type="region of interest" description="Disordered" evidence="13">
    <location>
        <begin position="1"/>
        <end position="21"/>
    </location>
</feature>
<dbReference type="FunFam" id="3.40.50.300:FF:000087">
    <property type="entry name" value="Recombinase RecA"/>
    <property type="match status" value="1"/>
</dbReference>
<dbReference type="RefSeq" id="WP_003567844.1">
    <property type="nucleotide sequence ID" value="NZ_BAYM01000157.1"/>
</dbReference>
<dbReference type="InterPro" id="IPR049428">
    <property type="entry name" value="RecA-like_N"/>
</dbReference>
<dbReference type="SMART" id="SM00382">
    <property type="entry name" value="AAA"/>
    <property type="match status" value="1"/>
</dbReference>
<keyword evidence="8 10" id="KW-0234">DNA repair</keyword>
<dbReference type="InterPro" id="IPR023400">
    <property type="entry name" value="RecA_C_sf"/>
</dbReference>
<dbReference type="SUPFAM" id="SSF54752">
    <property type="entry name" value="RecA protein, C-terminal domain"/>
    <property type="match status" value="1"/>
</dbReference>
<dbReference type="GO" id="GO:0009432">
    <property type="term" value="P:SOS response"/>
    <property type="evidence" value="ECO:0007669"/>
    <property type="project" value="UniProtKB-UniRule"/>
</dbReference>
<dbReference type="Proteomes" id="UP000032552">
    <property type="component" value="Unassembled WGS sequence"/>
</dbReference>
<dbReference type="GO" id="GO:0006281">
    <property type="term" value="P:DNA repair"/>
    <property type="evidence" value="ECO:0007669"/>
    <property type="project" value="UniProtKB-UniRule"/>
</dbReference>
<keyword evidence="3 10" id="KW-0547">Nucleotide-binding</keyword>
<dbReference type="GO" id="GO:0005524">
    <property type="term" value="F:ATP binding"/>
    <property type="evidence" value="ECO:0007669"/>
    <property type="project" value="UniProtKB-UniRule"/>
</dbReference>
<dbReference type="GO" id="GO:0005829">
    <property type="term" value="C:cytosol"/>
    <property type="evidence" value="ECO:0007669"/>
    <property type="project" value="TreeGrafter"/>
</dbReference>
<gene>
    <name evidence="10" type="primary">recA</name>
    <name evidence="16" type="ORF">LC0644_2006</name>
</gene>
<comment type="caution">
    <text evidence="16">The sequence shown here is derived from an EMBL/GenBank/DDBJ whole genome shotgun (WGS) entry which is preliminary data.</text>
</comment>
<evidence type="ECO:0000256" key="3">
    <source>
        <dbReference type="ARBA" id="ARBA00022741"/>
    </source>
</evidence>
<feature type="domain" description="RecA family profile 1" evidence="14">
    <location>
        <begin position="49"/>
        <end position="208"/>
    </location>
</feature>
<dbReference type="Gene3D" id="3.40.50.300">
    <property type="entry name" value="P-loop containing nucleotide triphosphate hydrolases"/>
    <property type="match status" value="1"/>
</dbReference>
<sequence length="397" mass="43029">MAKKTTAKNDNTKSDATDRDTELEKALQKIKKAFGEGAVMKMGDRPELKVDVVSTGILSLDLALGVGGLPRGRIVEVYGPESTGKTTIALQTIAELQKSGGKAAYIDAENAMDPKYAAELGVNIDDLLLSQPNSGEQGLEIAEMLIESAAVDIVVIDSVAALVPKAEIEGAIGDSHVGLQARLMSQALRKMAGSINNTNTLVIFINQLREKVGVMFGNPEVTPGGRALKFYASVRIEVKRGQQVKDGKDVVGFASKLKVTKNKVAPPFKSVETTMSFGHGIEHNTDMINLATDKDNDIDVITKSGSWYNYGKERLGQGLVNASHYLDEHPEISKEIEEKIREQVAPKKPEETDEKQDDKKDDQASADKKTEKTTTTDTEKKADKKDDPASFGVDRLV</sequence>
<keyword evidence="7 10" id="KW-0233">DNA recombination</keyword>
<feature type="compositionally biased region" description="Basic and acidic residues" evidence="13">
    <location>
        <begin position="10"/>
        <end position="21"/>
    </location>
</feature>
<dbReference type="InterPro" id="IPR027417">
    <property type="entry name" value="P-loop_NTPase"/>
</dbReference>
<evidence type="ECO:0000256" key="10">
    <source>
        <dbReference type="HAMAP-Rule" id="MF_00268"/>
    </source>
</evidence>
<evidence type="ECO:0000256" key="4">
    <source>
        <dbReference type="ARBA" id="ARBA00022763"/>
    </source>
</evidence>
<protein>
    <recommendedName>
        <fullName evidence="2 10">Protein RecA</fullName>
    </recommendedName>
    <alternativeName>
        <fullName evidence="10 11">Recombinase A</fullName>
    </alternativeName>
</protein>
<evidence type="ECO:0000256" key="5">
    <source>
        <dbReference type="ARBA" id="ARBA00022840"/>
    </source>
</evidence>
<dbReference type="PRINTS" id="PR00142">
    <property type="entry name" value="RECA"/>
</dbReference>
<dbReference type="Pfam" id="PF00154">
    <property type="entry name" value="RecA_N"/>
    <property type="match status" value="1"/>
</dbReference>
<evidence type="ECO:0000259" key="14">
    <source>
        <dbReference type="PROSITE" id="PS50162"/>
    </source>
</evidence>
<dbReference type="GO" id="GO:0003684">
    <property type="term" value="F:damaged DNA binding"/>
    <property type="evidence" value="ECO:0007669"/>
    <property type="project" value="UniProtKB-UniRule"/>
</dbReference>
<dbReference type="SUPFAM" id="SSF52540">
    <property type="entry name" value="P-loop containing nucleoside triphosphate hydrolases"/>
    <property type="match status" value="1"/>
</dbReference>
<dbReference type="InterPro" id="IPR049261">
    <property type="entry name" value="RecA-like_C"/>
</dbReference>
<dbReference type="GO" id="GO:0140664">
    <property type="term" value="F:ATP-dependent DNA damage sensor activity"/>
    <property type="evidence" value="ECO:0007669"/>
    <property type="project" value="InterPro"/>
</dbReference>
<dbReference type="InterPro" id="IPR020587">
    <property type="entry name" value="RecA_monomer-monomer_interface"/>
</dbReference>
<dbReference type="HAMAP" id="MF_00268">
    <property type="entry name" value="RecA"/>
    <property type="match status" value="1"/>
</dbReference>
<dbReference type="CDD" id="cd00983">
    <property type="entry name" value="RecA"/>
    <property type="match status" value="1"/>
</dbReference>
<evidence type="ECO:0000259" key="15">
    <source>
        <dbReference type="PROSITE" id="PS50163"/>
    </source>
</evidence>
<dbReference type="NCBIfam" id="TIGR02012">
    <property type="entry name" value="tigrfam_recA"/>
    <property type="match status" value="1"/>
</dbReference>
<evidence type="ECO:0000256" key="7">
    <source>
        <dbReference type="ARBA" id="ARBA00023172"/>
    </source>
</evidence>
<evidence type="ECO:0000256" key="13">
    <source>
        <dbReference type="SAM" id="MobiDB-lite"/>
    </source>
</evidence>
<dbReference type="InterPro" id="IPR020584">
    <property type="entry name" value="DNA_recomb/repair_RecA_CS"/>
</dbReference>
<dbReference type="Pfam" id="PF21096">
    <property type="entry name" value="RecA_C"/>
    <property type="match status" value="1"/>
</dbReference>
<proteinExistence type="inferred from homology"/>
<feature type="region of interest" description="Disordered" evidence="13">
    <location>
        <begin position="338"/>
        <end position="397"/>
    </location>
</feature>
<keyword evidence="6 10" id="KW-0238">DNA-binding</keyword>
<dbReference type="PANTHER" id="PTHR45900">
    <property type="entry name" value="RECA"/>
    <property type="match status" value="1"/>
</dbReference>
<evidence type="ECO:0000256" key="9">
    <source>
        <dbReference type="ARBA" id="ARBA00023236"/>
    </source>
</evidence>
<dbReference type="GeneID" id="57091216"/>
<evidence type="ECO:0000256" key="6">
    <source>
        <dbReference type="ARBA" id="ARBA00023125"/>
    </source>
</evidence>
<comment type="caution">
    <text evidence="10">Lacks conserved residue(s) required for the propagation of feature annotation.</text>
</comment>
<organism evidence="16 17">
    <name type="scientific">Lacticaseibacillus paracasei NRIC 0644</name>
    <dbReference type="NCBI Taxonomy" id="1435038"/>
    <lineage>
        <taxon>Bacteria</taxon>
        <taxon>Bacillati</taxon>
        <taxon>Bacillota</taxon>
        <taxon>Bacilli</taxon>
        <taxon>Lactobacillales</taxon>
        <taxon>Lactobacillaceae</taxon>
        <taxon>Lacticaseibacillus</taxon>
    </lineage>
</organism>
<dbReference type="AlphaFoldDB" id="A0A0C9QC94"/>
<accession>A0A0C9QC94</accession>
<keyword evidence="5 10" id="KW-0067">ATP-binding</keyword>
<dbReference type="InterPro" id="IPR020588">
    <property type="entry name" value="RecA_ATP-bd"/>
</dbReference>
<comment type="similarity">
    <text evidence="1 10 12">Belongs to the RecA family.</text>
</comment>
<evidence type="ECO:0000313" key="17">
    <source>
        <dbReference type="Proteomes" id="UP000032552"/>
    </source>
</evidence>
<evidence type="ECO:0000256" key="8">
    <source>
        <dbReference type="ARBA" id="ARBA00023204"/>
    </source>
</evidence>
<dbReference type="PROSITE" id="PS50162">
    <property type="entry name" value="RECA_2"/>
    <property type="match status" value="1"/>
</dbReference>
<dbReference type="InterPro" id="IPR013765">
    <property type="entry name" value="DNA_recomb/repair_RecA"/>
</dbReference>
<keyword evidence="9 10" id="KW-0742">SOS response</keyword>
<keyword evidence="4 10" id="KW-0227">DNA damage</keyword>
<dbReference type="GO" id="GO:0003697">
    <property type="term" value="F:single-stranded DNA binding"/>
    <property type="evidence" value="ECO:0007669"/>
    <property type="project" value="UniProtKB-UniRule"/>
</dbReference>
<comment type="function">
    <text evidence="10">Can catalyze the hydrolysis of ATP in the presence of single-stranded DNA, the ATP-dependent uptake of single-stranded DNA by duplex DNA, and the ATP-dependent hybridization of homologous single-stranded DNAs. It interacts with LexA causing its activation and leading to its autocatalytic cleavage.</text>
</comment>
<dbReference type="GO" id="GO:0006310">
    <property type="term" value="P:DNA recombination"/>
    <property type="evidence" value="ECO:0007669"/>
    <property type="project" value="UniProtKB-UniRule"/>
</dbReference>